<dbReference type="RefSeq" id="XP_022159727.1">
    <property type="nucleotide sequence ID" value="XM_022304035.1"/>
</dbReference>
<gene>
    <name evidence="3" type="primary">LOC111026066</name>
</gene>
<dbReference type="PANTHER" id="PTHR33641">
    <property type="entry name" value="OS06G0133500 PROTEIN"/>
    <property type="match status" value="1"/>
</dbReference>
<dbReference type="GeneID" id="111026066"/>
<dbReference type="OrthoDB" id="751010at2759"/>
<keyword evidence="2" id="KW-1185">Reference proteome</keyword>
<evidence type="ECO:0000256" key="1">
    <source>
        <dbReference type="SAM" id="MobiDB-lite"/>
    </source>
</evidence>
<organism evidence="2 3">
    <name type="scientific">Momordica charantia</name>
    <name type="common">Bitter gourd</name>
    <name type="synonym">Balsam pear</name>
    <dbReference type="NCBI Taxonomy" id="3673"/>
    <lineage>
        <taxon>Eukaryota</taxon>
        <taxon>Viridiplantae</taxon>
        <taxon>Streptophyta</taxon>
        <taxon>Embryophyta</taxon>
        <taxon>Tracheophyta</taxon>
        <taxon>Spermatophyta</taxon>
        <taxon>Magnoliopsida</taxon>
        <taxon>eudicotyledons</taxon>
        <taxon>Gunneridae</taxon>
        <taxon>Pentapetalae</taxon>
        <taxon>rosids</taxon>
        <taxon>fabids</taxon>
        <taxon>Cucurbitales</taxon>
        <taxon>Cucurbitaceae</taxon>
        <taxon>Momordiceae</taxon>
        <taxon>Momordica</taxon>
    </lineage>
</organism>
<dbReference type="PANTHER" id="PTHR33641:SF15">
    <property type="entry name" value="AVR9_CF-9 RAPIDLY ELICITED PROTEIN"/>
    <property type="match status" value="1"/>
</dbReference>
<evidence type="ECO:0000313" key="2">
    <source>
        <dbReference type="Proteomes" id="UP000504603"/>
    </source>
</evidence>
<name>A0A6J1E0L6_MOMCH</name>
<dbReference type="AlphaFoldDB" id="A0A6J1E0L6"/>
<evidence type="ECO:0000313" key="3">
    <source>
        <dbReference type="RefSeq" id="XP_022159727.1"/>
    </source>
</evidence>
<proteinExistence type="predicted"/>
<dbReference type="KEGG" id="mcha:111026066"/>
<protein>
    <submittedName>
        <fullName evidence="3">Uncharacterized protein LOC111026066</fullName>
    </submittedName>
</protein>
<feature type="region of interest" description="Disordered" evidence="1">
    <location>
        <begin position="27"/>
        <end position="67"/>
    </location>
</feature>
<sequence>MNSMFSLFDAFAAELLMAKTFRASSSFAPNNGSGGSVKSPPSNAAPDNLEQPKSNKNSLLRPPRLAPEFDGLNCFETLVSY</sequence>
<reference evidence="3" key="1">
    <citation type="submission" date="2025-08" db="UniProtKB">
        <authorList>
            <consortium name="RefSeq"/>
        </authorList>
    </citation>
    <scope>IDENTIFICATION</scope>
    <source>
        <strain evidence="3">OHB3-1</strain>
    </source>
</reference>
<dbReference type="Proteomes" id="UP000504603">
    <property type="component" value="Unplaced"/>
</dbReference>
<accession>A0A6J1E0L6</accession>